<gene>
    <name evidence="1" type="ORF">FRV6_05090</name>
</gene>
<organism evidence="1 2">
    <name type="scientific">Fusarium oxysporum</name>
    <name type="common">Fusarium vascular wilt</name>
    <dbReference type="NCBI Taxonomy" id="5507"/>
    <lineage>
        <taxon>Eukaryota</taxon>
        <taxon>Fungi</taxon>
        <taxon>Dikarya</taxon>
        <taxon>Ascomycota</taxon>
        <taxon>Pezizomycotina</taxon>
        <taxon>Sordariomycetes</taxon>
        <taxon>Hypocreomycetidae</taxon>
        <taxon>Hypocreales</taxon>
        <taxon>Nectriaceae</taxon>
        <taxon>Fusarium</taxon>
        <taxon>Fusarium oxysporum species complex</taxon>
    </lineage>
</organism>
<evidence type="ECO:0000313" key="1">
    <source>
        <dbReference type="EMBL" id="SCO80877.1"/>
    </source>
</evidence>
<name>A0A2H3SWU6_FUSOX</name>
<accession>A0A2H3SWU6</accession>
<dbReference type="AlphaFoldDB" id="A0A2H3SWU6"/>
<dbReference type="Proteomes" id="UP000219369">
    <property type="component" value="Unassembled WGS sequence"/>
</dbReference>
<proteinExistence type="predicted"/>
<dbReference type="EMBL" id="FMJY01000003">
    <property type="protein sequence ID" value="SCO80877.1"/>
    <property type="molecule type" value="Genomic_DNA"/>
</dbReference>
<protein>
    <submittedName>
        <fullName evidence="1">Uncharacterized protein</fullName>
    </submittedName>
</protein>
<reference evidence="2" key="1">
    <citation type="submission" date="2016-09" db="EMBL/GenBank/DDBJ databases">
        <authorList>
            <person name="Guldener U."/>
        </authorList>
    </citation>
    <scope>NUCLEOTIDE SEQUENCE [LARGE SCALE GENOMIC DNA]</scope>
    <source>
        <strain evidence="2">V64-1</strain>
    </source>
</reference>
<sequence length="40" mass="4048">MAPDGKVDAVKSTIEETTVNANAGIGIGDGLGLELGEMSW</sequence>
<evidence type="ECO:0000313" key="2">
    <source>
        <dbReference type="Proteomes" id="UP000219369"/>
    </source>
</evidence>